<reference evidence="1 2" key="1">
    <citation type="submission" date="2020-11" db="EMBL/GenBank/DDBJ databases">
        <title>Taxonomic evaluation of the Bacillus sporothermodurans group of bacteria based on whole genome sequences.</title>
        <authorList>
            <person name="Fiedler G."/>
            <person name="Herbstmann A.-D."/>
            <person name="Doll E."/>
            <person name="Wenning M."/>
            <person name="Brinks E."/>
            <person name="Kabisch J."/>
            <person name="Breitenwieser F."/>
            <person name="Lappann M."/>
            <person name="Boehnlein C."/>
            <person name="Franz C."/>
        </authorList>
    </citation>
    <scope>NUCLEOTIDE SEQUENCE [LARGE SCALE GENOMIC DNA]</scope>
    <source>
        <strain evidence="1 2">JCM 19841</strain>
    </source>
</reference>
<sequence>MTVPEINVKEKEESMAIKYQQCPKYGSKNTMKILYGMPTQEAFHKAEAGEIKLGGCCIIVGGPEYSCKDCEHEWNKEEALEASYDKIKGLKASVGGYFEGYYNIEVNLSPLLVSWSHWVGGGEESIQKTLYPTTAKKFIEELKIVNLLNWKAKYIEPGVLDGTLWSVEIIREGRNISKQGDNKFPDEWDAFCKLIRKITGKNFS</sequence>
<name>A0ABX7E1A7_9BACI</name>
<organism evidence="1 2">
    <name type="scientific">Heyndrickxia vini</name>
    <dbReference type="NCBI Taxonomy" id="1476025"/>
    <lineage>
        <taxon>Bacteria</taxon>
        <taxon>Bacillati</taxon>
        <taxon>Bacillota</taxon>
        <taxon>Bacilli</taxon>
        <taxon>Bacillales</taxon>
        <taxon>Bacillaceae</taxon>
        <taxon>Heyndrickxia</taxon>
    </lineage>
</organism>
<gene>
    <name evidence="1" type="ORF">I5776_18840</name>
</gene>
<accession>A0ABX7E1A7</accession>
<protein>
    <submittedName>
        <fullName evidence="1">Uncharacterized protein</fullName>
    </submittedName>
</protein>
<keyword evidence="2" id="KW-1185">Reference proteome</keyword>
<evidence type="ECO:0000313" key="2">
    <source>
        <dbReference type="Proteomes" id="UP000595691"/>
    </source>
</evidence>
<dbReference type="EMBL" id="CP065425">
    <property type="protein sequence ID" value="QQZ09019.1"/>
    <property type="molecule type" value="Genomic_DNA"/>
</dbReference>
<proteinExistence type="predicted"/>
<dbReference type="Proteomes" id="UP000595691">
    <property type="component" value="Chromosome"/>
</dbReference>
<evidence type="ECO:0000313" key="1">
    <source>
        <dbReference type="EMBL" id="QQZ09019.1"/>
    </source>
</evidence>
<dbReference type="RefSeq" id="WP_202778069.1">
    <property type="nucleotide sequence ID" value="NZ_CP065425.1"/>
</dbReference>